<evidence type="ECO:0000313" key="2">
    <source>
        <dbReference type="EMBL" id="NVK80030.1"/>
    </source>
</evidence>
<dbReference type="Pfam" id="PF01471">
    <property type="entry name" value="PG_binding_1"/>
    <property type="match status" value="1"/>
</dbReference>
<dbReference type="SUPFAM" id="SSF47090">
    <property type="entry name" value="PGBD-like"/>
    <property type="match status" value="1"/>
</dbReference>
<dbReference type="InterPro" id="IPR002477">
    <property type="entry name" value="Peptidoglycan-bd-like"/>
</dbReference>
<gene>
    <name evidence="2" type="ORF">HG542_20505</name>
</gene>
<sequence length="134" mass="13826">MFRSGADRLLPEVSVSLLSRAAVLTGAALIGGGLIAAAPAATAAPAQAQHFHCKSSDEPQISVGATGPAVEKAQCELNSVLDRHVTADGKFGPKTESATIAFQGCAGLSTDGIIGPDTWGALDLWWWNDIDCHK</sequence>
<feature type="domain" description="Peptidoglycan binding-like" evidence="1">
    <location>
        <begin position="66"/>
        <end position="122"/>
    </location>
</feature>
<dbReference type="AlphaFoldDB" id="A0A7Y7B6Q6"/>
<organism evidence="2 3">
    <name type="scientific">Streptomyces morookaense</name>
    <name type="common">Streptoverticillium morookaense</name>
    <dbReference type="NCBI Taxonomy" id="1970"/>
    <lineage>
        <taxon>Bacteria</taxon>
        <taxon>Bacillati</taxon>
        <taxon>Actinomycetota</taxon>
        <taxon>Actinomycetes</taxon>
        <taxon>Kitasatosporales</taxon>
        <taxon>Streptomycetaceae</taxon>
        <taxon>Streptomyces</taxon>
    </lineage>
</organism>
<dbReference type="EMBL" id="JABBXF010000046">
    <property type="protein sequence ID" value="NVK80030.1"/>
    <property type="molecule type" value="Genomic_DNA"/>
</dbReference>
<name>A0A7Y7B6Q6_STRMO</name>
<dbReference type="InterPro" id="IPR036366">
    <property type="entry name" value="PGBDSf"/>
</dbReference>
<evidence type="ECO:0000259" key="1">
    <source>
        <dbReference type="Pfam" id="PF01471"/>
    </source>
</evidence>
<proteinExistence type="predicted"/>
<dbReference type="InterPro" id="IPR036365">
    <property type="entry name" value="PGBD-like_sf"/>
</dbReference>
<dbReference type="Gene3D" id="1.10.101.10">
    <property type="entry name" value="PGBD-like superfamily/PGBD"/>
    <property type="match status" value="1"/>
</dbReference>
<evidence type="ECO:0000313" key="3">
    <source>
        <dbReference type="Proteomes" id="UP000587462"/>
    </source>
</evidence>
<comment type="caution">
    <text evidence="2">The sequence shown here is derived from an EMBL/GenBank/DDBJ whole genome shotgun (WGS) entry which is preliminary data.</text>
</comment>
<dbReference type="Proteomes" id="UP000587462">
    <property type="component" value="Unassembled WGS sequence"/>
</dbReference>
<protein>
    <submittedName>
        <fullName evidence="2">Peptidoglycan-binding protein</fullName>
    </submittedName>
</protein>
<accession>A0A7Y7B6Q6</accession>
<reference evidence="2 3" key="1">
    <citation type="submission" date="2020-04" db="EMBL/GenBank/DDBJ databases">
        <title>Draft Genome Sequence of Streptomyces morookaense DSM 40503, an 8-azaguanine-producing strain.</title>
        <authorList>
            <person name="Qi J."/>
            <person name="Gao J.-M."/>
        </authorList>
    </citation>
    <scope>NUCLEOTIDE SEQUENCE [LARGE SCALE GENOMIC DNA]</scope>
    <source>
        <strain evidence="2 3">DSM 40503</strain>
    </source>
</reference>
<keyword evidence="3" id="KW-1185">Reference proteome</keyword>